<proteinExistence type="predicted"/>
<dbReference type="RefSeq" id="WP_248478721.1">
    <property type="nucleotide sequence ID" value="NZ_JALPRF010000003.1"/>
</dbReference>
<dbReference type="PROSITE" id="PS51257">
    <property type="entry name" value="PROKAR_LIPOPROTEIN"/>
    <property type="match status" value="1"/>
</dbReference>
<comment type="caution">
    <text evidence="2">The sequence shown here is derived from an EMBL/GenBank/DDBJ whole genome shotgun (WGS) entry which is preliminary data.</text>
</comment>
<organism evidence="2 3">
    <name type="scientific">Spirosoma liriopis</name>
    <dbReference type="NCBI Taxonomy" id="2937440"/>
    <lineage>
        <taxon>Bacteria</taxon>
        <taxon>Pseudomonadati</taxon>
        <taxon>Bacteroidota</taxon>
        <taxon>Cytophagia</taxon>
        <taxon>Cytophagales</taxon>
        <taxon>Cytophagaceae</taxon>
        <taxon>Spirosoma</taxon>
    </lineage>
</organism>
<gene>
    <name evidence="2" type="ORF">M0L20_20025</name>
</gene>
<dbReference type="EMBL" id="JALPRF010000003">
    <property type="protein sequence ID" value="MCK8494164.1"/>
    <property type="molecule type" value="Genomic_DNA"/>
</dbReference>
<name>A0ABT0HPS0_9BACT</name>
<protein>
    <submittedName>
        <fullName evidence="2">Uncharacterized protein</fullName>
    </submittedName>
</protein>
<keyword evidence="3" id="KW-1185">Reference proteome</keyword>
<feature type="chain" id="PRO_5047528958" evidence="1">
    <location>
        <begin position="24"/>
        <end position="165"/>
    </location>
</feature>
<evidence type="ECO:0000313" key="2">
    <source>
        <dbReference type="EMBL" id="MCK8494164.1"/>
    </source>
</evidence>
<accession>A0ABT0HPS0</accession>
<evidence type="ECO:0000256" key="1">
    <source>
        <dbReference type="SAM" id="SignalP"/>
    </source>
</evidence>
<sequence>MMPARAYSFLAGVVLIGLLGVTACQTPTDVVRPSQAVGVNQTVSVSDWIAINANTWSVSPKAPQMHIAGFVDSAVTNAVVENGLVVAFYRHSASDHIFPLPVTLGNQSISFTYYAMNDKGIISFQQKPGQIIDGEYRWIVVPKEAAKHVDWTNYEVVRQELALEE</sequence>
<keyword evidence="1" id="KW-0732">Signal</keyword>
<feature type="signal peptide" evidence="1">
    <location>
        <begin position="1"/>
        <end position="23"/>
    </location>
</feature>
<evidence type="ECO:0000313" key="3">
    <source>
        <dbReference type="Proteomes" id="UP001202180"/>
    </source>
</evidence>
<dbReference type="Proteomes" id="UP001202180">
    <property type="component" value="Unassembled WGS sequence"/>
</dbReference>
<reference evidence="2 3" key="1">
    <citation type="submission" date="2022-04" db="EMBL/GenBank/DDBJ databases">
        <title>Spirosoma sp. strain RP8 genome sequencing and assembly.</title>
        <authorList>
            <person name="Jung Y."/>
        </authorList>
    </citation>
    <scope>NUCLEOTIDE SEQUENCE [LARGE SCALE GENOMIC DNA]</scope>
    <source>
        <strain evidence="2 3">RP8</strain>
    </source>
</reference>